<dbReference type="FunFam" id="2.170.150.80:FF:000002">
    <property type="entry name" value="Nac domain-containing protein 86"/>
    <property type="match status" value="1"/>
</dbReference>
<keyword evidence="2" id="KW-0805">Transcription regulation</keyword>
<organism evidence="7 8">
    <name type="scientific">Liquidambar formosana</name>
    <name type="common">Formosan gum</name>
    <dbReference type="NCBI Taxonomy" id="63359"/>
    <lineage>
        <taxon>Eukaryota</taxon>
        <taxon>Viridiplantae</taxon>
        <taxon>Streptophyta</taxon>
        <taxon>Embryophyta</taxon>
        <taxon>Tracheophyta</taxon>
        <taxon>Spermatophyta</taxon>
        <taxon>Magnoliopsida</taxon>
        <taxon>eudicotyledons</taxon>
        <taxon>Gunneridae</taxon>
        <taxon>Pentapetalae</taxon>
        <taxon>Saxifragales</taxon>
        <taxon>Altingiaceae</taxon>
        <taxon>Liquidambar</taxon>
    </lineage>
</organism>
<sequence>MARTSLPPGFRFHPTDVELVLYYLKRKVMGKRILIEAITEIDIYKFAPQDLPDKSCLRSKDLEWYFFCPRERKYANGARTNRATESGYWKTTGKDRHVIYNGRTVGMIKTLVFHEGRAPKGVRTDWVMHEYRLEDKNLADVGVIQDLYVLCKIFHKNGPGPKNGAQYGAPFNEEEWNDDEEVDCARSFPFMGLPITEQVLPISQYGRIGTSTLPESTCIGSLSEPGPSKTAESPDKMILTVLDDDGDVSFSEDPKLPDDDIHLLLDMFTEDDKNEELDKLEDAGIVEAGSSFDGNDIYSDLGNLGKWAEELNRDGLNFSSSNKAHFALEQFL</sequence>
<comment type="caution">
    <text evidence="7">The sequence shown here is derived from an EMBL/GenBank/DDBJ whole genome shotgun (WGS) entry which is preliminary data.</text>
</comment>
<dbReference type="EMBL" id="JBBPBK010000001">
    <property type="protein sequence ID" value="KAK9293020.1"/>
    <property type="molecule type" value="Genomic_DNA"/>
</dbReference>
<keyword evidence="3" id="KW-0238">DNA-binding</keyword>
<dbReference type="GO" id="GO:0005634">
    <property type="term" value="C:nucleus"/>
    <property type="evidence" value="ECO:0007669"/>
    <property type="project" value="UniProtKB-SubCell"/>
</dbReference>
<dbReference type="Proteomes" id="UP001415857">
    <property type="component" value="Unassembled WGS sequence"/>
</dbReference>
<dbReference type="PROSITE" id="PS51005">
    <property type="entry name" value="NAC"/>
    <property type="match status" value="1"/>
</dbReference>
<reference evidence="7 8" key="1">
    <citation type="journal article" date="2024" name="Plant J.">
        <title>Genome sequences and population genomics reveal climatic adaptation and genomic divergence between two closely related sweetgum species.</title>
        <authorList>
            <person name="Xu W.Q."/>
            <person name="Ren C.Q."/>
            <person name="Zhang X.Y."/>
            <person name="Comes H.P."/>
            <person name="Liu X.H."/>
            <person name="Li Y.G."/>
            <person name="Kettle C.J."/>
            <person name="Jalonen R."/>
            <person name="Gaisberger H."/>
            <person name="Ma Y.Z."/>
            <person name="Qiu Y.X."/>
        </authorList>
    </citation>
    <scope>NUCLEOTIDE SEQUENCE [LARGE SCALE GENOMIC DNA]</scope>
    <source>
        <strain evidence="7">Hangzhou</strain>
    </source>
</reference>
<dbReference type="SUPFAM" id="SSF101941">
    <property type="entry name" value="NAC domain"/>
    <property type="match status" value="1"/>
</dbReference>
<evidence type="ECO:0000256" key="2">
    <source>
        <dbReference type="ARBA" id="ARBA00023015"/>
    </source>
</evidence>
<gene>
    <name evidence="7" type="ORF">L1049_021004</name>
</gene>
<keyword evidence="8" id="KW-1185">Reference proteome</keyword>
<dbReference type="PANTHER" id="PTHR31744:SF210">
    <property type="entry name" value="NAC DOMAIN-CONTAINING PROTEIN 86-LIKE"/>
    <property type="match status" value="1"/>
</dbReference>
<dbReference type="InterPro" id="IPR036093">
    <property type="entry name" value="NAC_dom_sf"/>
</dbReference>
<keyword evidence="4" id="KW-0804">Transcription</keyword>
<evidence type="ECO:0000259" key="6">
    <source>
        <dbReference type="PROSITE" id="PS51005"/>
    </source>
</evidence>
<evidence type="ECO:0000313" key="7">
    <source>
        <dbReference type="EMBL" id="KAK9293020.1"/>
    </source>
</evidence>
<protein>
    <recommendedName>
        <fullName evidence="6">NAC domain-containing protein</fullName>
    </recommendedName>
</protein>
<keyword evidence="5" id="KW-0539">Nucleus</keyword>
<dbReference type="InterPro" id="IPR003441">
    <property type="entry name" value="NAC-dom"/>
</dbReference>
<comment type="subcellular location">
    <subcellularLocation>
        <location evidence="1">Nucleus</location>
    </subcellularLocation>
</comment>
<evidence type="ECO:0000256" key="5">
    <source>
        <dbReference type="ARBA" id="ARBA00023242"/>
    </source>
</evidence>
<name>A0AAP0XB35_LIQFO</name>
<dbReference type="AlphaFoldDB" id="A0AAP0XB35"/>
<dbReference type="Pfam" id="PF02365">
    <property type="entry name" value="NAM"/>
    <property type="match status" value="1"/>
</dbReference>
<dbReference type="GO" id="GO:0006355">
    <property type="term" value="P:regulation of DNA-templated transcription"/>
    <property type="evidence" value="ECO:0007669"/>
    <property type="project" value="InterPro"/>
</dbReference>
<evidence type="ECO:0000256" key="1">
    <source>
        <dbReference type="ARBA" id="ARBA00004123"/>
    </source>
</evidence>
<evidence type="ECO:0000256" key="4">
    <source>
        <dbReference type="ARBA" id="ARBA00023163"/>
    </source>
</evidence>
<accession>A0AAP0XB35</accession>
<dbReference type="PANTHER" id="PTHR31744">
    <property type="entry name" value="PROTEIN CUP-SHAPED COTYLEDON 2-RELATED"/>
    <property type="match status" value="1"/>
</dbReference>
<evidence type="ECO:0000313" key="8">
    <source>
        <dbReference type="Proteomes" id="UP001415857"/>
    </source>
</evidence>
<evidence type="ECO:0000256" key="3">
    <source>
        <dbReference type="ARBA" id="ARBA00023125"/>
    </source>
</evidence>
<feature type="domain" description="NAC" evidence="6">
    <location>
        <begin position="6"/>
        <end position="156"/>
    </location>
</feature>
<dbReference type="Gene3D" id="2.170.150.80">
    <property type="entry name" value="NAC domain"/>
    <property type="match status" value="1"/>
</dbReference>
<dbReference type="GO" id="GO:0003677">
    <property type="term" value="F:DNA binding"/>
    <property type="evidence" value="ECO:0007669"/>
    <property type="project" value="UniProtKB-KW"/>
</dbReference>
<proteinExistence type="predicted"/>